<sequence length="71" mass="8191">MATINRRGEYWRVPIRKLGYPYLSATFDTKAEATAWALMKGAELDRQTLEEACQRVEARHFCLADALRAMK</sequence>
<dbReference type="Proteomes" id="UP000248886">
    <property type="component" value="Unassembled WGS sequence"/>
</dbReference>
<protein>
    <recommendedName>
        <fullName evidence="3">Integrase</fullName>
    </recommendedName>
</protein>
<evidence type="ECO:0000313" key="2">
    <source>
        <dbReference type="Proteomes" id="UP000248886"/>
    </source>
</evidence>
<dbReference type="RefSeq" id="WP_009561902.1">
    <property type="nucleotide sequence ID" value="NZ_AP025160.1"/>
</dbReference>
<comment type="caution">
    <text evidence="1">The sequence shown here is derived from an EMBL/GenBank/DDBJ whole genome shotgun (WGS) entry which is preliminary data.</text>
</comment>
<reference evidence="1 2" key="1">
    <citation type="submission" date="2018-06" db="EMBL/GenBank/DDBJ databases">
        <title>Draft sequence of Acidithiobacillus ferrooxidans CCM 4253.</title>
        <authorList>
            <person name="Moya-Beltran A."/>
            <person name="Castro M."/>
            <person name="Covarrubias P.C."/>
            <person name="Issotta F."/>
            <person name="Janiczek O."/>
            <person name="Mandl M."/>
            <person name="Kucera J."/>
            <person name="Quatrini R."/>
        </authorList>
    </citation>
    <scope>NUCLEOTIDE SEQUENCE [LARGE SCALE GENOMIC DNA]</scope>
    <source>
        <strain evidence="1 2">CCM 4253</strain>
    </source>
</reference>
<proteinExistence type="predicted"/>
<name>A0A2W1K1E2_ACIFR</name>
<organism evidence="1 2">
    <name type="scientific">Acidithiobacillus ferrooxidans</name>
    <name type="common">Thiobacillus ferrooxidans</name>
    <dbReference type="NCBI Taxonomy" id="920"/>
    <lineage>
        <taxon>Bacteria</taxon>
        <taxon>Pseudomonadati</taxon>
        <taxon>Pseudomonadota</taxon>
        <taxon>Acidithiobacillia</taxon>
        <taxon>Acidithiobacillales</taxon>
        <taxon>Acidithiobacillaceae</taxon>
        <taxon>Acidithiobacillus</taxon>
    </lineage>
</organism>
<dbReference type="OrthoDB" id="662444at2"/>
<dbReference type="EMBL" id="QKQP01000006">
    <property type="protein sequence ID" value="PZD80293.1"/>
    <property type="molecule type" value="Genomic_DNA"/>
</dbReference>
<dbReference type="AlphaFoldDB" id="A0A2W1K1E2"/>
<evidence type="ECO:0000313" key="1">
    <source>
        <dbReference type="EMBL" id="PZD80293.1"/>
    </source>
</evidence>
<dbReference type="GeneID" id="65282212"/>
<gene>
    <name evidence="1" type="ORF">DN052_12370</name>
</gene>
<evidence type="ECO:0008006" key="3">
    <source>
        <dbReference type="Google" id="ProtNLM"/>
    </source>
</evidence>
<accession>A0A2W1K1E2</accession>